<protein>
    <recommendedName>
        <fullName evidence="1">non-specific serine/threonine protein kinase</fullName>
        <ecNumber evidence="1">2.7.11.1</ecNumber>
    </recommendedName>
</protein>
<dbReference type="InterPro" id="IPR001245">
    <property type="entry name" value="Ser-Thr/Tyr_kinase_cat_dom"/>
</dbReference>
<evidence type="ECO:0000256" key="7">
    <source>
        <dbReference type="ARBA" id="ARBA00047899"/>
    </source>
</evidence>
<feature type="domain" description="Protein kinase" evidence="9">
    <location>
        <begin position="1"/>
        <end position="249"/>
    </location>
</feature>
<keyword evidence="4" id="KW-0547">Nucleotide-binding</keyword>
<dbReference type="PANTHER" id="PTHR47973">
    <property type="entry name" value="CYSTEINE-RICH RECEPTOR-LIKE PROTEIN KINASE 3"/>
    <property type="match status" value="1"/>
</dbReference>
<proteinExistence type="predicted"/>
<dbReference type="EC" id="2.7.11.1" evidence="1"/>
<comment type="caution">
    <text evidence="10">The sequence shown here is derived from an EMBL/GenBank/DDBJ whole genome shotgun (WGS) entry which is preliminary data.</text>
</comment>
<evidence type="ECO:0000256" key="6">
    <source>
        <dbReference type="ARBA" id="ARBA00022840"/>
    </source>
</evidence>
<dbReference type="PROSITE" id="PS00108">
    <property type="entry name" value="PROTEIN_KINASE_ST"/>
    <property type="match status" value="1"/>
</dbReference>
<evidence type="ECO:0000259" key="9">
    <source>
        <dbReference type="PROSITE" id="PS50011"/>
    </source>
</evidence>
<dbReference type="InterPro" id="IPR008271">
    <property type="entry name" value="Ser/Thr_kinase_AS"/>
</dbReference>
<dbReference type="SUPFAM" id="SSF56112">
    <property type="entry name" value="Protein kinase-like (PK-like)"/>
    <property type="match status" value="1"/>
</dbReference>
<comment type="catalytic activity">
    <reaction evidence="8">
        <text>L-seryl-[protein] + ATP = O-phospho-L-seryl-[protein] + ADP + H(+)</text>
        <dbReference type="Rhea" id="RHEA:17989"/>
        <dbReference type="Rhea" id="RHEA-COMP:9863"/>
        <dbReference type="Rhea" id="RHEA-COMP:11604"/>
        <dbReference type="ChEBI" id="CHEBI:15378"/>
        <dbReference type="ChEBI" id="CHEBI:29999"/>
        <dbReference type="ChEBI" id="CHEBI:30616"/>
        <dbReference type="ChEBI" id="CHEBI:83421"/>
        <dbReference type="ChEBI" id="CHEBI:456216"/>
        <dbReference type="EC" id="2.7.11.1"/>
    </reaction>
</comment>
<evidence type="ECO:0000256" key="1">
    <source>
        <dbReference type="ARBA" id="ARBA00012513"/>
    </source>
</evidence>
<evidence type="ECO:0000256" key="5">
    <source>
        <dbReference type="ARBA" id="ARBA00022777"/>
    </source>
</evidence>
<keyword evidence="11" id="KW-1185">Reference proteome</keyword>
<dbReference type="SMART" id="SM00220">
    <property type="entry name" value="S_TKc"/>
    <property type="match status" value="1"/>
</dbReference>
<evidence type="ECO:0000313" key="11">
    <source>
        <dbReference type="Proteomes" id="UP001604277"/>
    </source>
</evidence>
<accession>A0ABD1TC02</accession>
<dbReference type="FunFam" id="1.10.510.10:FF:001023">
    <property type="entry name" value="Os07g0541700 protein"/>
    <property type="match status" value="1"/>
</dbReference>
<evidence type="ECO:0000256" key="3">
    <source>
        <dbReference type="ARBA" id="ARBA00022679"/>
    </source>
</evidence>
<dbReference type="InterPro" id="IPR000719">
    <property type="entry name" value="Prot_kinase_dom"/>
</dbReference>
<dbReference type="PROSITE" id="PS50011">
    <property type="entry name" value="PROTEIN_KINASE_DOM"/>
    <property type="match status" value="1"/>
</dbReference>
<dbReference type="Gene3D" id="1.10.510.10">
    <property type="entry name" value="Transferase(Phosphotransferase) domain 1"/>
    <property type="match status" value="1"/>
</dbReference>
<evidence type="ECO:0000256" key="2">
    <source>
        <dbReference type="ARBA" id="ARBA00022527"/>
    </source>
</evidence>
<gene>
    <name evidence="10" type="ORF">Fot_33894</name>
</gene>
<evidence type="ECO:0000313" key="10">
    <source>
        <dbReference type="EMBL" id="KAL2510247.1"/>
    </source>
</evidence>
<dbReference type="EMBL" id="JBFOLJ010000009">
    <property type="protein sequence ID" value="KAL2510247.1"/>
    <property type="molecule type" value="Genomic_DNA"/>
</dbReference>
<dbReference type="Pfam" id="PF07714">
    <property type="entry name" value="PK_Tyr_Ser-Thr"/>
    <property type="match status" value="1"/>
</dbReference>
<dbReference type="AlphaFoldDB" id="A0ABD1TC02"/>
<reference evidence="11" key="1">
    <citation type="submission" date="2024-07" db="EMBL/GenBank/DDBJ databases">
        <title>Two chromosome-level genome assemblies of Korean endemic species Abeliophyllum distichum and Forsythia ovata (Oleaceae).</title>
        <authorList>
            <person name="Jang H."/>
        </authorList>
    </citation>
    <scope>NUCLEOTIDE SEQUENCE [LARGE SCALE GENOMIC DNA]</scope>
</reference>
<dbReference type="GO" id="GO:0005524">
    <property type="term" value="F:ATP binding"/>
    <property type="evidence" value="ECO:0007669"/>
    <property type="project" value="UniProtKB-KW"/>
</dbReference>
<sequence length="249" mass="28510">MSRVKGSYSTISIGVLRDGREIAVKRLFFHNKQRAANFYNEVNMINSSKGNELNWEKRFEIIIGTAEGLVFFENMKTRIVHRDIKASNILLDLRFRAKIADFGLARSFQEDKSHISTVIAGTLGYMAPEYLAHGQLTEKADVYSFSVWKHFQQLTVDELFDPNLMLHKYCNIDVKKEILRVVHVGLLCTQEIPSLRPSMSKAIEMLVMKEEHLPTPTNPLYIYETIELNDNHPNPASVATTSQSTFCPR</sequence>
<dbReference type="Proteomes" id="UP001604277">
    <property type="component" value="Unassembled WGS sequence"/>
</dbReference>
<organism evidence="10 11">
    <name type="scientific">Forsythia ovata</name>
    <dbReference type="NCBI Taxonomy" id="205694"/>
    <lineage>
        <taxon>Eukaryota</taxon>
        <taxon>Viridiplantae</taxon>
        <taxon>Streptophyta</taxon>
        <taxon>Embryophyta</taxon>
        <taxon>Tracheophyta</taxon>
        <taxon>Spermatophyta</taxon>
        <taxon>Magnoliopsida</taxon>
        <taxon>eudicotyledons</taxon>
        <taxon>Gunneridae</taxon>
        <taxon>Pentapetalae</taxon>
        <taxon>asterids</taxon>
        <taxon>lamiids</taxon>
        <taxon>Lamiales</taxon>
        <taxon>Oleaceae</taxon>
        <taxon>Forsythieae</taxon>
        <taxon>Forsythia</taxon>
    </lineage>
</organism>
<keyword evidence="5" id="KW-0418">Kinase</keyword>
<dbReference type="InterPro" id="IPR011009">
    <property type="entry name" value="Kinase-like_dom_sf"/>
</dbReference>
<keyword evidence="6" id="KW-0067">ATP-binding</keyword>
<comment type="catalytic activity">
    <reaction evidence="7">
        <text>L-threonyl-[protein] + ATP = O-phospho-L-threonyl-[protein] + ADP + H(+)</text>
        <dbReference type="Rhea" id="RHEA:46608"/>
        <dbReference type="Rhea" id="RHEA-COMP:11060"/>
        <dbReference type="Rhea" id="RHEA-COMP:11605"/>
        <dbReference type="ChEBI" id="CHEBI:15378"/>
        <dbReference type="ChEBI" id="CHEBI:30013"/>
        <dbReference type="ChEBI" id="CHEBI:30616"/>
        <dbReference type="ChEBI" id="CHEBI:61977"/>
        <dbReference type="ChEBI" id="CHEBI:456216"/>
        <dbReference type="EC" id="2.7.11.1"/>
    </reaction>
</comment>
<keyword evidence="3" id="KW-0808">Transferase</keyword>
<evidence type="ECO:0000256" key="4">
    <source>
        <dbReference type="ARBA" id="ARBA00022741"/>
    </source>
</evidence>
<keyword evidence="2" id="KW-0723">Serine/threonine-protein kinase</keyword>
<evidence type="ECO:0000256" key="8">
    <source>
        <dbReference type="ARBA" id="ARBA00048679"/>
    </source>
</evidence>
<name>A0ABD1TC02_9LAMI</name>
<dbReference type="GO" id="GO:0004674">
    <property type="term" value="F:protein serine/threonine kinase activity"/>
    <property type="evidence" value="ECO:0007669"/>
    <property type="project" value="UniProtKB-KW"/>
</dbReference>
<dbReference type="InterPro" id="IPR052059">
    <property type="entry name" value="CR_Ser/Thr_kinase"/>
</dbReference>